<dbReference type="InterPro" id="IPR046446">
    <property type="entry name" value="a/bCoV_VIROPORIN_3A-like_CD"/>
</dbReference>
<accession>A0A2P1M5J6</accession>
<feature type="transmembrane region" description="Helical" evidence="1">
    <location>
        <begin position="91"/>
        <end position="109"/>
    </location>
</feature>
<dbReference type="EMBL" id="MG762674">
    <property type="protein sequence ID" value="AVP25407.1"/>
    <property type="molecule type" value="Genomic_RNA"/>
</dbReference>
<keyword evidence="1" id="KW-1133">Transmembrane helix</keyword>
<evidence type="ECO:0000256" key="1">
    <source>
        <dbReference type="SAM" id="Phobius"/>
    </source>
</evidence>
<sequence>MNLYRLVVDAIRPSPTIPPEDVQLIHEVVQGAEQYVHSTTTVALIFYATFTVLLWFLSKSRFPYVRIMAHTILCLLQAGVLVWLTFSDNKFISIFAQGTVVVCAFACLLERFIMAIKVHSLAPFTTTADYFAIVKTTCDTYVFPVDSSTENLVVLTTSRGLYCNGIHVPGSIAVADSATIVGLVSKHVLLLDRVEHGYDYTVFIYVNSVILENTHPKVGVSNAEFDNVEL</sequence>
<reference evidence="3" key="1">
    <citation type="journal article" date="2018" name="Virol. Sin.">
        <title>Longitudinal Surveillance of Betacoronaviruses in Fruit Bats in Yunnan Province, China During 2009-2016.</title>
        <authorList>
            <person name="Luo Y."/>
            <person name="Li B."/>
            <person name="Jiang R.D."/>
            <person name="Hu B.J."/>
            <person name="Luo D.S."/>
            <person name="Zhu G.J."/>
            <person name="Hu B."/>
            <person name="Liu H.Z."/>
            <person name="Zhang Y.Z."/>
            <person name="Yang X.L."/>
            <person name="Shi Z.L."/>
        </authorList>
    </citation>
    <scope>NUCLEOTIDE SEQUENCE</scope>
    <source>
        <strain evidence="3">Rousettus spp/Jinghong/2009</strain>
    </source>
</reference>
<organismHost>
    <name type="scientific">Rousettus leschenaultii</name>
    <name type="common">Leschenault's rousette</name>
    <name type="synonym">Pteropus leschenaultii</name>
    <dbReference type="NCBI Taxonomy" id="9408"/>
</organismHost>
<feature type="transmembrane region" description="Helical" evidence="1">
    <location>
        <begin position="64"/>
        <end position="85"/>
    </location>
</feature>
<name>A0A2P1M5J6_BCHK9</name>
<feature type="domain" description="CoV 3a-like viroporin CD" evidence="2">
    <location>
        <begin position="130"/>
        <end position="210"/>
    </location>
</feature>
<keyword evidence="1" id="KW-0812">Transmembrane</keyword>
<proteinExistence type="predicted"/>
<evidence type="ECO:0000313" key="3">
    <source>
        <dbReference type="EMBL" id="AVP25407.1"/>
    </source>
</evidence>
<dbReference type="PROSITE" id="PS51967">
    <property type="entry name" value="COV_VIROPORIN_3A_CD"/>
    <property type="match status" value="1"/>
</dbReference>
<protein>
    <recommendedName>
        <fullName evidence="2">CoV 3a-like viroporin CD domain-containing protein</fullName>
    </recommendedName>
</protein>
<feature type="transmembrane region" description="Helical" evidence="1">
    <location>
        <begin position="35"/>
        <end position="57"/>
    </location>
</feature>
<organism evidence="3">
    <name type="scientific">Bat coronavirus HKU9</name>
    <name type="common">BtCoV</name>
    <name type="synonym">BtCoV/HKU9</name>
    <dbReference type="NCBI Taxonomy" id="694006"/>
    <lineage>
        <taxon>Viruses</taxon>
        <taxon>Riboviria</taxon>
        <taxon>Orthornavirae</taxon>
        <taxon>Pisuviricota</taxon>
        <taxon>Pisoniviricetes</taxon>
        <taxon>Nidovirales</taxon>
        <taxon>Cornidovirineae</taxon>
        <taxon>Coronaviridae</taxon>
        <taxon>Orthocoronavirinae</taxon>
        <taxon>Betacoronavirus</taxon>
        <taxon>Nobecovirus</taxon>
        <taxon>Betacoronavirus rousetti</taxon>
    </lineage>
</organism>
<keyword evidence="1" id="KW-0472">Membrane</keyword>
<evidence type="ECO:0000259" key="2">
    <source>
        <dbReference type="PROSITE" id="PS51967"/>
    </source>
</evidence>